<dbReference type="GO" id="GO:0006508">
    <property type="term" value="P:proteolysis"/>
    <property type="evidence" value="ECO:0007669"/>
    <property type="project" value="UniProtKB-KW"/>
</dbReference>
<organism evidence="6 7">
    <name type="scientific">Vibrio mediterranei</name>
    <dbReference type="NCBI Taxonomy" id="689"/>
    <lineage>
        <taxon>Bacteria</taxon>
        <taxon>Pseudomonadati</taxon>
        <taxon>Pseudomonadota</taxon>
        <taxon>Gammaproteobacteria</taxon>
        <taxon>Vibrionales</taxon>
        <taxon>Vibrionaceae</taxon>
        <taxon>Vibrio</taxon>
    </lineage>
</organism>
<dbReference type="RefSeq" id="WP_124941283.1">
    <property type="nucleotide sequence ID" value="NZ_CP033578.1"/>
</dbReference>
<dbReference type="PROSITE" id="PS00135">
    <property type="entry name" value="TRYPSIN_SER"/>
    <property type="match status" value="1"/>
</dbReference>
<comment type="similarity">
    <text evidence="1">Belongs to the peptidase S1 family.</text>
</comment>
<keyword evidence="3 6" id="KW-0645">Protease</keyword>
<dbReference type="InterPro" id="IPR001254">
    <property type="entry name" value="Trypsin_dom"/>
</dbReference>
<accession>A0A3G4VGR5</accession>
<gene>
    <name evidence="6" type="ORF">ECB94_17935</name>
</gene>
<dbReference type="SMART" id="SM00020">
    <property type="entry name" value="Tryp_SPc"/>
    <property type="match status" value="1"/>
</dbReference>
<dbReference type="SUPFAM" id="SSF50494">
    <property type="entry name" value="Trypsin-like serine proteases"/>
    <property type="match status" value="1"/>
</dbReference>
<feature type="domain" description="Peptidase S1" evidence="5">
    <location>
        <begin position="38"/>
        <end position="289"/>
    </location>
</feature>
<evidence type="ECO:0000256" key="4">
    <source>
        <dbReference type="SAM" id="SignalP"/>
    </source>
</evidence>
<dbReference type="InterPro" id="IPR043504">
    <property type="entry name" value="Peptidase_S1_PA_chymotrypsin"/>
</dbReference>
<keyword evidence="3" id="KW-0720">Serine protease</keyword>
<evidence type="ECO:0000313" key="6">
    <source>
        <dbReference type="EMBL" id="AYV23188.1"/>
    </source>
</evidence>
<evidence type="ECO:0000256" key="3">
    <source>
        <dbReference type="RuleBase" id="RU363034"/>
    </source>
</evidence>
<dbReference type="Proteomes" id="UP000279760">
    <property type="component" value="Chromosome 2"/>
</dbReference>
<keyword evidence="3" id="KW-0378">Hydrolase</keyword>
<dbReference type="InterPro" id="IPR018114">
    <property type="entry name" value="TRYPSIN_HIS"/>
</dbReference>
<dbReference type="Pfam" id="PF00089">
    <property type="entry name" value="Trypsin"/>
    <property type="match status" value="1"/>
</dbReference>
<feature type="chain" id="PRO_5018194397" evidence="4">
    <location>
        <begin position="31"/>
        <end position="358"/>
    </location>
</feature>
<dbReference type="InterPro" id="IPR009003">
    <property type="entry name" value="Peptidase_S1_PA"/>
</dbReference>
<name>A0A3G4VGR5_9VIBR</name>
<dbReference type="Gene3D" id="2.40.10.10">
    <property type="entry name" value="Trypsin-like serine proteases"/>
    <property type="match status" value="1"/>
</dbReference>
<evidence type="ECO:0000256" key="1">
    <source>
        <dbReference type="ARBA" id="ARBA00007664"/>
    </source>
</evidence>
<dbReference type="InterPro" id="IPR033116">
    <property type="entry name" value="TRYPSIN_SER"/>
</dbReference>
<proteinExistence type="inferred from homology"/>
<evidence type="ECO:0000256" key="2">
    <source>
        <dbReference type="ARBA" id="ARBA00023157"/>
    </source>
</evidence>
<dbReference type="PANTHER" id="PTHR24276:SF98">
    <property type="entry name" value="FI18310P1-RELATED"/>
    <property type="match status" value="1"/>
</dbReference>
<dbReference type="PROSITE" id="PS50240">
    <property type="entry name" value="TRYPSIN_DOM"/>
    <property type="match status" value="1"/>
</dbReference>
<keyword evidence="4" id="KW-0732">Signal</keyword>
<evidence type="ECO:0000313" key="7">
    <source>
        <dbReference type="Proteomes" id="UP000279760"/>
    </source>
</evidence>
<reference evidence="6 7" key="1">
    <citation type="submission" date="2018-11" db="EMBL/GenBank/DDBJ databases">
        <title>Complete Genome Sequence of Vbrio mediterranei 117-T6: a Potential Pathogen Bacteria Isolated from the Conchocelis of Pyropia.</title>
        <authorList>
            <person name="Liu Q."/>
        </authorList>
    </citation>
    <scope>NUCLEOTIDE SEQUENCE [LARGE SCALE GENOMIC DNA]</scope>
    <source>
        <strain evidence="6 7">117-T6</strain>
    </source>
</reference>
<dbReference type="PROSITE" id="PS00134">
    <property type="entry name" value="TRYPSIN_HIS"/>
    <property type="match status" value="1"/>
</dbReference>
<keyword evidence="2" id="KW-1015">Disulfide bond</keyword>
<dbReference type="PANTHER" id="PTHR24276">
    <property type="entry name" value="POLYSERASE-RELATED"/>
    <property type="match status" value="1"/>
</dbReference>
<dbReference type="GO" id="GO:0004252">
    <property type="term" value="F:serine-type endopeptidase activity"/>
    <property type="evidence" value="ECO:0007669"/>
    <property type="project" value="InterPro"/>
</dbReference>
<dbReference type="PRINTS" id="PR00722">
    <property type="entry name" value="CHYMOTRYPSIN"/>
</dbReference>
<sequence length="358" mass="38296">MILSLPYKRAAFTSLAYTVLAFSITSPANAQVEVTPYIVNGSTANVADYPSFVSLYLDGQEYGVGYSSSPYCGGTLLNSEYVLTAAHCVYGNSDSQLLTMAAPNLQYESDYVNSEKRRVVEIFYPSDYVDDINKLLPNDIAILKLESALGVGTAINRPNNESYRNPASVFTAVGHGNTSYGHDAFDVLQKVNLTFVNNTVCAGAFSDGSHLSPEKQICFTGDYSNATKLLAGTCQGDSGGPIYWDNNGQQVQVGVTSFGPVPCGDKNRSVTAVFTEIADYSDWINRVLNGQEVAKHVSNDTARRNYLISKGYNIGSSGNNGSSSSSSSGSGGGGAVHFSFVALLVGLGWMRRQKTIQV</sequence>
<dbReference type="AlphaFoldDB" id="A0A3G4VGR5"/>
<dbReference type="InterPro" id="IPR001314">
    <property type="entry name" value="Peptidase_S1A"/>
</dbReference>
<protein>
    <submittedName>
        <fullName evidence="6">Serine protease</fullName>
    </submittedName>
</protein>
<evidence type="ECO:0000259" key="5">
    <source>
        <dbReference type="PROSITE" id="PS50240"/>
    </source>
</evidence>
<dbReference type="CDD" id="cd00190">
    <property type="entry name" value="Tryp_SPc"/>
    <property type="match status" value="1"/>
</dbReference>
<dbReference type="InterPro" id="IPR050430">
    <property type="entry name" value="Peptidase_S1"/>
</dbReference>
<feature type="signal peptide" evidence="4">
    <location>
        <begin position="1"/>
        <end position="30"/>
    </location>
</feature>
<dbReference type="EMBL" id="CP033578">
    <property type="protein sequence ID" value="AYV23188.1"/>
    <property type="molecule type" value="Genomic_DNA"/>
</dbReference>